<feature type="transmembrane region" description="Helical" evidence="1">
    <location>
        <begin position="273"/>
        <end position="294"/>
    </location>
</feature>
<feature type="transmembrane region" description="Helical" evidence="1">
    <location>
        <begin position="189"/>
        <end position="214"/>
    </location>
</feature>
<dbReference type="RefSeq" id="WP_227707713.1">
    <property type="nucleotide sequence ID" value="NZ_JAJEQX010000014.1"/>
</dbReference>
<dbReference type="Proteomes" id="UP001198151">
    <property type="component" value="Unassembled WGS sequence"/>
</dbReference>
<feature type="transmembrane region" description="Helical" evidence="1">
    <location>
        <begin position="234"/>
        <end position="261"/>
    </location>
</feature>
<keyword evidence="3" id="KW-1185">Reference proteome</keyword>
<comment type="caution">
    <text evidence="2">The sequence shown here is derived from an EMBL/GenBank/DDBJ whole genome shotgun (WGS) entry which is preliminary data.</text>
</comment>
<evidence type="ECO:0000313" key="3">
    <source>
        <dbReference type="Proteomes" id="UP001198151"/>
    </source>
</evidence>
<accession>A0ABS8FZH8</accession>
<evidence type="ECO:0000256" key="1">
    <source>
        <dbReference type="SAM" id="Phobius"/>
    </source>
</evidence>
<gene>
    <name evidence="2" type="ORF">LKD70_09105</name>
</gene>
<keyword evidence="1" id="KW-0472">Membrane</keyword>
<keyword evidence="1" id="KW-1133">Transmembrane helix</keyword>
<protein>
    <recommendedName>
        <fullName evidence="4">TrbL/VirB6 plasmid conjugal transfer protein</fullName>
    </recommendedName>
</protein>
<name>A0ABS8FZH8_9FIRM</name>
<proteinExistence type="predicted"/>
<reference evidence="2 3" key="1">
    <citation type="submission" date="2021-10" db="EMBL/GenBank/DDBJ databases">
        <title>Anaerobic single-cell dispensing facilitates the cultivation of human gut bacteria.</title>
        <authorList>
            <person name="Afrizal A."/>
        </authorList>
    </citation>
    <scope>NUCLEOTIDE SEQUENCE [LARGE SCALE GENOMIC DNA]</scope>
    <source>
        <strain evidence="2 3">CLA-AA-H200</strain>
    </source>
</reference>
<feature type="transmembrane region" description="Helical" evidence="1">
    <location>
        <begin position="82"/>
        <end position="103"/>
    </location>
</feature>
<evidence type="ECO:0008006" key="4">
    <source>
        <dbReference type="Google" id="ProtNLM"/>
    </source>
</evidence>
<feature type="transmembrane region" description="Helical" evidence="1">
    <location>
        <begin position="12"/>
        <end position="32"/>
    </location>
</feature>
<feature type="transmembrane region" description="Helical" evidence="1">
    <location>
        <begin position="44"/>
        <end position="62"/>
    </location>
</feature>
<dbReference type="EMBL" id="JAJEQX010000014">
    <property type="protein sequence ID" value="MCC2254572.1"/>
    <property type="molecule type" value="Genomic_DNA"/>
</dbReference>
<evidence type="ECO:0000313" key="2">
    <source>
        <dbReference type="EMBL" id="MCC2254572.1"/>
    </source>
</evidence>
<sequence length="306" mass="32993">MGSTIFDALSVLFAGSLITDVADFIGTIMDALREIFTMSQIGGFIDIFLAIGAACMTIFLYVDLSGRFSREMLSFEQLVLVLIRYVIAMIVLIYLKEIIIFLFQLVSGLYDIAVESMNAGTGNPYSSVLEFFPDDGNSDPSVWPAYSEVQDAFESEFESSIGSYLEHMGLFLLSFVIKFFGWLAKAVAYLIAISSAIALIARAIMSPIGVVQLFDEGTRSAGILYLKKFVREGLTFFAMLIILYASSLIQANVILVLVPSIGDALTVANASEMLSGSVAIAAIAIQLSTIGAMFKAGQISGDVVGV</sequence>
<keyword evidence="1" id="KW-0812">Transmembrane</keyword>
<organism evidence="2 3">
    <name type="scientific">Ruminococcus turbiniformis</name>
    <dbReference type="NCBI Taxonomy" id="2881258"/>
    <lineage>
        <taxon>Bacteria</taxon>
        <taxon>Bacillati</taxon>
        <taxon>Bacillota</taxon>
        <taxon>Clostridia</taxon>
        <taxon>Eubacteriales</taxon>
        <taxon>Oscillospiraceae</taxon>
        <taxon>Ruminococcus</taxon>
    </lineage>
</organism>